<reference evidence="1 2" key="1">
    <citation type="journal article" date="2016" name="Mol. Biol. Evol.">
        <title>Comparative Genomics of Early-Diverging Mushroom-Forming Fungi Provides Insights into the Origins of Lignocellulose Decay Capabilities.</title>
        <authorList>
            <person name="Nagy L.G."/>
            <person name="Riley R."/>
            <person name="Tritt A."/>
            <person name="Adam C."/>
            <person name="Daum C."/>
            <person name="Floudas D."/>
            <person name="Sun H."/>
            <person name="Yadav J.S."/>
            <person name="Pangilinan J."/>
            <person name="Larsson K.H."/>
            <person name="Matsuura K."/>
            <person name="Barry K."/>
            <person name="Labutti K."/>
            <person name="Kuo R."/>
            <person name="Ohm R.A."/>
            <person name="Bhattacharya S.S."/>
            <person name="Shirouzu T."/>
            <person name="Yoshinaga Y."/>
            <person name="Martin F.M."/>
            <person name="Grigoriev I.V."/>
            <person name="Hibbett D.S."/>
        </authorList>
    </citation>
    <scope>NUCLEOTIDE SEQUENCE [LARGE SCALE GENOMIC DNA]</scope>
    <source>
        <strain evidence="1 2">CBS 109695</strain>
    </source>
</reference>
<evidence type="ECO:0000313" key="2">
    <source>
        <dbReference type="Proteomes" id="UP000076532"/>
    </source>
</evidence>
<dbReference type="AlphaFoldDB" id="A0A165Y7Z4"/>
<proteinExistence type="predicted"/>
<keyword evidence="2" id="KW-1185">Reference proteome</keyword>
<dbReference type="EMBL" id="KV417703">
    <property type="protein sequence ID" value="KZP09299.1"/>
    <property type="molecule type" value="Genomic_DNA"/>
</dbReference>
<name>A0A165Y7Z4_9AGAM</name>
<evidence type="ECO:0000313" key="1">
    <source>
        <dbReference type="EMBL" id="KZP09299.1"/>
    </source>
</evidence>
<organism evidence="1 2">
    <name type="scientific">Athelia psychrophila</name>
    <dbReference type="NCBI Taxonomy" id="1759441"/>
    <lineage>
        <taxon>Eukaryota</taxon>
        <taxon>Fungi</taxon>
        <taxon>Dikarya</taxon>
        <taxon>Basidiomycota</taxon>
        <taxon>Agaricomycotina</taxon>
        <taxon>Agaricomycetes</taxon>
        <taxon>Agaricomycetidae</taxon>
        <taxon>Atheliales</taxon>
        <taxon>Atheliaceae</taxon>
        <taxon>Athelia</taxon>
    </lineage>
</organism>
<dbReference type="OrthoDB" id="2688393at2759"/>
<dbReference type="Proteomes" id="UP000076532">
    <property type="component" value="Unassembled WGS sequence"/>
</dbReference>
<gene>
    <name evidence="1" type="ORF">FIBSPDRAFT_760126</name>
</gene>
<feature type="non-terminal residue" evidence="1">
    <location>
        <position position="1"/>
    </location>
</feature>
<accession>A0A165Y7Z4</accession>
<protein>
    <submittedName>
        <fullName evidence="1">Uncharacterized protein</fullName>
    </submittedName>
</protein>
<sequence length="76" mass="8722">FSKLRKEQAKNGENLWGPFGSQEKWELAQWLLQNVGNNATDKFLKLSIISSGSPICGNYYELTMADLEQDRPFLQK</sequence>